<keyword evidence="3" id="KW-1185">Reference proteome</keyword>
<sequence>MHGKGPKTKCQPKNLDGLPATSLWGQFSSTFHIAVNSSCFTDSTTNVAGDPWFLVSFVPSTPAMMYAHNKEKQSERDHSLGTDPMRRRT</sequence>
<evidence type="ECO:0000313" key="3">
    <source>
        <dbReference type="Proteomes" id="UP001165120"/>
    </source>
</evidence>
<feature type="region of interest" description="Disordered" evidence="1">
    <location>
        <begin position="68"/>
        <end position="89"/>
    </location>
</feature>
<dbReference type="EMBL" id="BSXN01000208">
    <property type="protein sequence ID" value="GME67599.1"/>
    <property type="molecule type" value="Genomic_DNA"/>
</dbReference>
<evidence type="ECO:0000313" key="2">
    <source>
        <dbReference type="EMBL" id="GME67599.1"/>
    </source>
</evidence>
<name>A0A9W6WE07_CANBO</name>
<protein>
    <submittedName>
        <fullName evidence="2">Unnamed protein product</fullName>
    </submittedName>
</protein>
<proteinExistence type="predicted"/>
<reference evidence="2" key="1">
    <citation type="submission" date="2023-04" db="EMBL/GenBank/DDBJ databases">
        <title>Candida boidinii NBRC 10035.</title>
        <authorList>
            <person name="Ichikawa N."/>
            <person name="Sato H."/>
            <person name="Tonouchi N."/>
        </authorList>
    </citation>
    <scope>NUCLEOTIDE SEQUENCE</scope>
    <source>
        <strain evidence="2">NBRC 10035</strain>
    </source>
</reference>
<gene>
    <name evidence="2" type="ORF">Cboi02_000099200</name>
</gene>
<dbReference type="AlphaFoldDB" id="A0A9W6WE07"/>
<evidence type="ECO:0000256" key="1">
    <source>
        <dbReference type="SAM" id="MobiDB-lite"/>
    </source>
</evidence>
<accession>A0A9W6WE07</accession>
<comment type="caution">
    <text evidence="2">The sequence shown here is derived from an EMBL/GenBank/DDBJ whole genome shotgun (WGS) entry which is preliminary data.</text>
</comment>
<dbReference type="Proteomes" id="UP001165120">
    <property type="component" value="Unassembled WGS sequence"/>
</dbReference>
<organism evidence="2 3">
    <name type="scientific">Candida boidinii</name>
    <name type="common">Yeast</name>
    <dbReference type="NCBI Taxonomy" id="5477"/>
    <lineage>
        <taxon>Eukaryota</taxon>
        <taxon>Fungi</taxon>
        <taxon>Dikarya</taxon>
        <taxon>Ascomycota</taxon>
        <taxon>Saccharomycotina</taxon>
        <taxon>Pichiomycetes</taxon>
        <taxon>Pichiales</taxon>
        <taxon>Pichiaceae</taxon>
        <taxon>Ogataea</taxon>
        <taxon>Ogataea/Candida clade</taxon>
    </lineage>
</organism>